<dbReference type="GeneID" id="64820533"/>
<reference evidence="2" key="1">
    <citation type="submission" date="2020-07" db="EMBL/GenBank/DDBJ databases">
        <title>Methanobacterium. sp. MethCan genome.</title>
        <authorList>
            <person name="Postec A."/>
            <person name="Quemeneur M."/>
        </authorList>
    </citation>
    <scope>NUCLEOTIDE SEQUENCE</scope>
    <source>
        <strain evidence="2">MethCAN</strain>
    </source>
</reference>
<feature type="transmembrane region" description="Helical" evidence="1">
    <location>
        <begin position="791"/>
        <end position="812"/>
    </location>
</feature>
<evidence type="ECO:0008006" key="4">
    <source>
        <dbReference type="Google" id="ProtNLM"/>
    </source>
</evidence>
<evidence type="ECO:0000256" key="1">
    <source>
        <dbReference type="SAM" id="Phobius"/>
    </source>
</evidence>
<keyword evidence="3" id="KW-1185">Reference proteome</keyword>
<dbReference type="RefSeq" id="WP_211532513.1">
    <property type="nucleotide sequence ID" value="NZ_CP058560.1"/>
</dbReference>
<keyword evidence="1" id="KW-0472">Membrane</keyword>
<dbReference type="KEGG" id="meme:HYG87_07170"/>
<dbReference type="OrthoDB" id="31120at2157"/>
<organism evidence="2 3">
    <name type="scientific">Methanobacterium alkalithermotolerans</name>
    <dbReference type="NCBI Taxonomy" id="2731220"/>
    <lineage>
        <taxon>Archaea</taxon>
        <taxon>Methanobacteriati</taxon>
        <taxon>Methanobacteriota</taxon>
        <taxon>Methanomada group</taxon>
        <taxon>Methanobacteria</taxon>
        <taxon>Methanobacteriales</taxon>
        <taxon>Methanobacteriaceae</taxon>
        <taxon>Methanobacterium</taxon>
    </lineage>
</organism>
<dbReference type="Proteomes" id="UP000681041">
    <property type="component" value="Chromosome"/>
</dbReference>
<evidence type="ECO:0000313" key="2">
    <source>
        <dbReference type="EMBL" id="QUH23556.1"/>
    </source>
</evidence>
<accession>A0A8T8K4R7</accession>
<protein>
    <recommendedName>
        <fullName evidence="4">Formylmethanofuran dehydrogenase subunit E domain-containing protein</fullName>
    </recommendedName>
</protein>
<proteinExistence type="predicted"/>
<keyword evidence="1" id="KW-0812">Transmembrane</keyword>
<dbReference type="AlphaFoldDB" id="A0A8T8K4R7"/>
<keyword evidence="1" id="KW-1133">Transmembrane helix</keyword>
<sequence>MKSFKNKYLFIAMAFLAVISICGTVSAAEPYTIGELITQDAISDPDLGYSNADDVLCISNGGSAFLNDLTTENSLQAIIDTTSELPNSQKITTGKGNLIGLLDPLGDLSFTFVAKKGTQIMAKQYKVISTDSSFTLSSGKPVEISSYISSSQWNELEHVFGKNSFEIISIANAWASGAPIDLLKIAGSSGGVSQGLISGYVMSKSFYDNYPLLSAEESYHVITTPGGGDDNVPEYLLELSPLKWVRDSNRVTYFNYMAMDNGNPNQAAYMWWNRLTQNGVLALMSSSQLENVFETENGIRLIKGTISEIQFNSWLLDKLNNDPGSLIQVEMLKQMNKDDFDYLWANGIDMDYLDNYMSNKTHTYLIENIVTQVNYDQMYSMGKNAALMAQSALDYQKGDSNLGVISSAGFVLLNGYSTQGALDGLSSITGTTMDNLMNLKRAIWQPLWFTFIKKELNGQLNAVIVKYINGNLEISPVYDISGEALKNDKHAQAMSKVFSGGEADNPYFQQDYYIISLANQWAIQTPYNYQISGVGGGCPGSGLSQGYLIANYVLTNYPLAPGQKYMTISIPAHCKEQVIKDSLGVSAALGTYYTMGLSNYALNPNLAGIFVIWDDFSQTGTALLLNMDRSIINTMQDQDFGPNNYYYRTMYWALWYIESAFPGQSRYAESLDAFSVLREIPITQTELSKMLSAGGDPVLFIQEYEIPINDPTDPIADPTDPTTDPITDPIDSGDDYLINPDNQLIGNTENAYSQIPSIVNAITENISNDELSTEAANTKTDPITSSASSGIPLYTLLIVIFITIIGVGLYFGKSSVIAAIKKSERLGK</sequence>
<name>A0A8T8K4R7_9EURY</name>
<dbReference type="EMBL" id="CP058560">
    <property type="protein sequence ID" value="QUH23556.1"/>
    <property type="molecule type" value="Genomic_DNA"/>
</dbReference>
<gene>
    <name evidence="2" type="ORF">HYG87_07170</name>
</gene>
<evidence type="ECO:0000313" key="3">
    <source>
        <dbReference type="Proteomes" id="UP000681041"/>
    </source>
</evidence>